<comment type="caution">
    <text evidence="3">The sequence shown here is derived from an EMBL/GenBank/DDBJ whole genome shotgun (WGS) entry which is preliminary data.</text>
</comment>
<gene>
    <name evidence="3" type="ORF">I8J29_02030</name>
</gene>
<evidence type="ECO:0000259" key="2">
    <source>
        <dbReference type="Pfam" id="PF21311"/>
    </source>
</evidence>
<proteinExistence type="predicted"/>
<dbReference type="Proteomes" id="UP000670947">
    <property type="component" value="Unassembled WGS sequence"/>
</dbReference>
<evidence type="ECO:0000313" key="4">
    <source>
        <dbReference type="Proteomes" id="UP000670947"/>
    </source>
</evidence>
<evidence type="ECO:0000256" key="1">
    <source>
        <dbReference type="SAM" id="SignalP"/>
    </source>
</evidence>
<protein>
    <recommendedName>
        <fullName evidence="2">P68 RBP/TagC-like beta-propeller domain-containing protein</fullName>
    </recommendedName>
</protein>
<evidence type="ECO:0000313" key="3">
    <source>
        <dbReference type="EMBL" id="MBO7742957.1"/>
    </source>
</evidence>
<sequence length="335" mass="36344">MLRNQSSLLKTRKWQTSRKPKVLASFAIAGLLFGTIASPAFAAAPARTVSASATLAYSLKGLHHNLAVQKAYIASTYVYVTQRSGGTVYLSRLLMSGSTATYVDEMTITNAGHGQTLDMYTYNGVNYFYFSSKADPSTSYDWSLQVARLQYDAGATLDYTDLHRFTYLNYADKTGSRLGDTYRVDGGGNSAYTLFRVQTAEGDVTWSVYDTVALNKLMDGSEQVRLDSAEAVGACVASFTQSGDGIVRPNGSFQGLDMLNDSEIFTSGGAEGETPQIAMMSGTGAYKTLVNVTNVGKHEIEGVQTKDGNVYFTIVADPDDKKDTQKVYYVPDSVF</sequence>
<keyword evidence="1" id="KW-0732">Signal</keyword>
<reference evidence="3 4" key="1">
    <citation type="submission" date="2021-03" db="EMBL/GenBank/DDBJ databases">
        <title>Paenibacillus artemisicola MWE-103 whole genome sequence.</title>
        <authorList>
            <person name="Ham Y.J."/>
        </authorList>
    </citation>
    <scope>NUCLEOTIDE SEQUENCE [LARGE SCALE GENOMIC DNA]</scope>
    <source>
        <strain evidence="3 4">MWE-103</strain>
    </source>
</reference>
<name>A0ABS3W3T0_9BACL</name>
<feature type="chain" id="PRO_5046817896" description="P68 RBP/TagC-like beta-propeller domain-containing protein" evidence="1">
    <location>
        <begin position="43"/>
        <end position="335"/>
    </location>
</feature>
<accession>A0ABS3W3T0</accession>
<dbReference type="RefSeq" id="WP_208845907.1">
    <property type="nucleotide sequence ID" value="NZ_JAGGDJ010000001.1"/>
</dbReference>
<feature type="signal peptide" evidence="1">
    <location>
        <begin position="1"/>
        <end position="42"/>
    </location>
</feature>
<dbReference type="EMBL" id="JAGGDJ010000001">
    <property type="protein sequence ID" value="MBO7742957.1"/>
    <property type="molecule type" value="Genomic_DNA"/>
</dbReference>
<organism evidence="3 4">
    <name type="scientific">Paenibacillus artemisiicola</name>
    <dbReference type="NCBI Taxonomy" id="1172618"/>
    <lineage>
        <taxon>Bacteria</taxon>
        <taxon>Bacillati</taxon>
        <taxon>Bacillota</taxon>
        <taxon>Bacilli</taxon>
        <taxon>Bacillales</taxon>
        <taxon>Paenibacillaceae</taxon>
        <taxon>Paenibacillus</taxon>
    </lineage>
</organism>
<keyword evidence="4" id="KW-1185">Reference proteome</keyword>
<dbReference type="Pfam" id="PF21311">
    <property type="entry name" value="Phage_RBD_prop"/>
    <property type="match status" value="1"/>
</dbReference>
<feature type="domain" description="P68 RBP/TagC-like beta-propeller" evidence="2">
    <location>
        <begin position="77"/>
        <end position="174"/>
    </location>
</feature>
<dbReference type="InterPro" id="IPR048799">
    <property type="entry name" value="P68_RBP_TagC-like_beta-prop"/>
</dbReference>